<accession>A0AAE0VSA8</accession>
<evidence type="ECO:0000313" key="2">
    <source>
        <dbReference type="EMBL" id="KAK3588793.1"/>
    </source>
</evidence>
<evidence type="ECO:0000256" key="1">
    <source>
        <dbReference type="SAM" id="MobiDB-lite"/>
    </source>
</evidence>
<comment type="caution">
    <text evidence="2">The sequence shown here is derived from an EMBL/GenBank/DDBJ whole genome shotgun (WGS) entry which is preliminary data.</text>
</comment>
<name>A0AAE0VSA8_9BIVA</name>
<reference evidence="2" key="3">
    <citation type="submission" date="2023-05" db="EMBL/GenBank/DDBJ databases">
        <authorList>
            <person name="Smith C.H."/>
        </authorList>
    </citation>
    <scope>NUCLEOTIDE SEQUENCE</scope>
    <source>
        <strain evidence="2">CHS0354</strain>
        <tissue evidence="2">Mantle</tissue>
    </source>
</reference>
<dbReference type="Proteomes" id="UP001195483">
    <property type="component" value="Unassembled WGS sequence"/>
</dbReference>
<reference evidence="2" key="1">
    <citation type="journal article" date="2021" name="Genome Biol. Evol.">
        <title>A High-Quality Reference Genome for a Parasitic Bivalve with Doubly Uniparental Inheritance (Bivalvia: Unionida).</title>
        <authorList>
            <person name="Smith C.H."/>
        </authorList>
    </citation>
    <scope>NUCLEOTIDE SEQUENCE</scope>
    <source>
        <strain evidence="2">CHS0354</strain>
    </source>
</reference>
<sequence>MGITNQMINEIEGQLYTPRINYEEDGNNKDIEKYIGRNSPGSSAFVFKEHINKQIGSCSTNPTLSKLDGQLYRLQKEKKLVKSKEMNSLPAAPQTSPSPADGQHILVT</sequence>
<reference evidence="2" key="2">
    <citation type="journal article" date="2021" name="Genome Biol. Evol.">
        <title>Developing a high-quality reference genome for a parasitic bivalve with doubly uniparental inheritance (Bivalvia: Unionida).</title>
        <authorList>
            <person name="Smith C.H."/>
        </authorList>
    </citation>
    <scope>NUCLEOTIDE SEQUENCE</scope>
    <source>
        <strain evidence="2">CHS0354</strain>
        <tissue evidence="2">Mantle</tissue>
    </source>
</reference>
<dbReference type="AlphaFoldDB" id="A0AAE0VSA8"/>
<dbReference type="EMBL" id="JAEAOA010000737">
    <property type="protein sequence ID" value="KAK3588793.1"/>
    <property type="molecule type" value="Genomic_DNA"/>
</dbReference>
<organism evidence="2 3">
    <name type="scientific">Potamilus streckersoni</name>
    <dbReference type="NCBI Taxonomy" id="2493646"/>
    <lineage>
        <taxon>Eukaryota</taxon>
        <taxon>Metazoa</taxon>
        <taxon>Spiralia</taxon>
        <taxon>Lophotrochozoa</taxon>
        <taxon>Mollusca</taxon>
        <taxon>Bivalvia</taxon>
        <taxon>Autobranchia</taxon>
        <taxon>Heteroconchia</taxon>
        <taxon>Palaeoheterodonta</taxon>
        <taxon>Unionida</taxon>
        <taxon>Unionoidea</taxon>
        <taxon>Unionidae</taxon>
        <taxon>Ambleminae</taxon>
        <taxon>Lampsilini</taxon>
        <taxon>Potamilus</taxon>
    </lineage>
</organism>
<feature type="non-terminal residue" evidence="2">
    <location>
        <position position="108"/>
    </location>
</feature>
<evidence type="ECO:0000313" key="3">
    <source>
        <dbReference type="Proteomes" id="UP001195483"/>
    </source>
</evidence>
<feature type="region of interest" description="Disordered" evidence="1">
    <location>
        <begin position="82"/>
        <end position="108"/>
    </location>
</feature>
<proteinExistence type="predicted"/>
<gene>
    <name evidence="2" type="ORF">CHS0354_012005</name>
</gene>
<keyword evidence="3" id="KW-1185">Reference proteome</keyword>
<protein>
    <submittedName>
        <fullName evidence="2">Uncharacterized protein</fullName>
    </submittedName>
</protein>